<evidence type="ECO:0000256" key="1">
    <source>
        <dbReference type="ARBA" id="ARBA00006461"/>
    </source>
</evidence>
<feature type="region of interest" description="Disordered" evidence="3">
    <location>
        <begin position="33"/>
        <end position="66"/>
    </location>
</feature>
<feature type="compositionally biased region" description="Pro residues" evidence="3">
    <location>
        <begin position="109"/>
        <end position="120"/>
    </location>
</feature>
<dbReference type="GO" id="GO:0042393">
    <property type="term" value="F:histone binding"/>
    <property type="evidence" value="ECO:0007669"/>
    <property type="project" value="TreeGrafter"/>
</dbReference>
<gene>
    <name evidence="4" type="ORF">VHUM_04357</name>
</gene>
<evidence type="ECO:0000313" key="5">
    <source>
        <dbReference type="Proteomes" id="UP000473826"/>
    </source>
</evidence>
<evidence type="ECO:0008006" key="6">
    <source>
        <dbReference type="Google" id="ProtNLM"/>
    </source>
</evidence>
<feature type="compositionally biased region" description="Low complexity" evidence="3">
    <location>
        <begin position="122"/>
        <end position="137"/>
    </location>
</feature>
<dbReference type="AlphaFoldDB" id="A0A7D8UXQ7"/>
<dbReference type="GO" id="GO:0006334">
    <property type="term" value="P:nucleosome assembly"/>
    <property type="evidence" value="ECO:0007669"/>
    <property type="project" value="TreeGrafter"/>
</dbReference>
<evidence type="ECO:0000256" key="3">
    <source>
        <dbReference type="SAM" id="MobiDB-lite"/>
    </source>
</evidence>
<dbReference type="PANTHER" id="PTHR22691">
    <property type="entry name" value="YEAST SPT2-RELATED"/>
    <property type="match status" value="1"/>
</dbReference>
<dbReference type="EMBL" id="QKWK01000020">
    <property type="protein sequence ID" value="TXT03836.1"/>
    <property type="molecule type" value="Genomic_DNA"/>
</dbReference>
<dbReference type="SMART" id="SM00784">
    <property type="entry name" value="SPT2"/>
    <property type="match status" value="1"/>
</dbReference>
<name>A0A7D8UXQ7_VANHU</name>
<dbReference type="GO" id="GO:0003677">
    <property type="term" value="F:DNA binding"/>
    <property type="evidence" value="ECO:0007669"/>
    <property type="project" value="TreeGrafter"/>
</dbReference>
<organism evidence="4 5">
    <name type="scientific">Vanrija humicola</name>
    <name type="common">Yeast</name>
    <name type="synonym">Cryptococcus humicola</name>
    <dbReference type="NCBI Taxonomy" id="5417"/>
    <lineage>
        <taxon>Eukaryota</taxon>
        <taxon>Fungi</taxon>
        <taxon>Dikarya</taxon>
        <taxon>Basidiomycota</taxon>
        <taxon>Agaricomycotina</taxon>
        <taxon>Tremellomycetes</taxon>
        <taxon>Trichosporonales</taxon>
        <taxon>Trichosporonaceae</taxon>
        <taxon>Vanrija</taxon>
    </lineage>
</organism>
<comment type="similarity">
    <text evidence="1">Belongs to the SPT2 family.</text>
</comment>
<comment type="caution">
    <text evidence="4">The sequence shown here is derived from an EMBL/GenBank/DDBJ whole genome shotgun (WGS) entry which is preliminary data.</text>
</comment>
<sequence length="328" mass="35422">MGTTRLQRTQGPSRFEWVQFTAMYADNQVVAKPVKSASGTKPANGASRATGASSSKAGSALGRKEKAALKLARAASKTKASAADSLFSVRAMVEQRDGSRSPGSASPRYPAPPNRGPPSKLPATGAGRAATTPAKKAVGIAGMKKTVDVSSLRKLCPDRDSRDRRTLDEIQRDLKGARKPPAAAPPASKPGAPRRDSAPAAGRAGDTRRRPRSPSTSDYDSEDSDRAPRKRGRGSPPPNGEPSRSAVSAMIQSMFSRGRPTRTYHDDYESDDMEAGLSDVEAEERRALRIARYEDDQAEKEEAAHKAAKEARMRNERERERERLSKIR</sequence>
<feature type="compositionally biased region" description="Basic and acidic residues" evidence="3">
    <location>
        <begin position="155"/>
        <end position="176"/>
    </location>
</feature>
<keyword evidence="5" id="KW-1185">Reference proteome</keyword>
<protein>
    <recommendedName>
        <fullName evidence="6">SPT2 chromatin protein</fullName>
    </recommendedName>
</protein>
<proteinExistence type="inferred from homology"/>
<feature type="compositionally biased region" description="Low complexity" evidence="3">
    <location>
        <begin position="43"/>
        <end position="61"/>
    </location>
</feature>
<dbReference type="GO" id="GO:0005730">
    <property type="term" value="C:nucleolus"/>
    <property type="evidence" value="ECO:0007669"/>
    <property type="project" value="TreeGrafter"/>
</dbReference>
<feature type="compositionally biased region" description="Basic and acidic residues" evidence="3">
    <location>
        <begin position="283"/>
        <end position="328"/>
    </location>
</feature>
<evidence type="ECO:0000256" key="2">
    <source>
        <dbReference type="ARBA" id="ARBA00023054"/>
    </source>
</evidence>
<dbReference type="InterPro" id="IPR013256">
    <property type="entry name" value="Chromatin_SPT2"/>
</dbReference>
<dbReference type="PANTHER" id="PTHR22691:SF8">
    <property type="entry name" value="PROTEIN SPT2 HOMOLOG"/>
    <property type="match status" value="1"/>
</dbReference>
<reference evidence="4 5" key="1">
    <citation type="journal article" date="2019" name="PLoS Genet.">
        <title>Convergent evolution of linked mating-type loci in basidiomycete fungi.</title>
        <authorList>
            <person name="Sun S."/>
            <person name="Coelho M.A."/>
            <person name="Heitman J."/>
            <person name="Nowrousian M."/>
        </authorList>
    </citation>
    <scope>NUCLEOTIDE SEQUENCE [LARGE SCALE GENOMIC DNA]</scope>
    <source>
        <strain evidence="4 5">CBS 4282</strain>
    </source>
</reference>
<dbReference type="Pfam" id="PF08243">
    <property type="entry name" value="SPT2"/>
    <property type="match status" value="1"/>
</dbReference>
<keyword evidence="2" id="KW-0175">Coiled coil</keyword>
<evidence type="ECO:0000313" key="4">
    <source>
        <dbReference type="EMBL" id="TXT03836.1"/>
    </source>
</evidence>
<feature type="region of interest" description="Disordered" evidence="3">
    <location>
        <begin position="93"/>
        <end position="328"/>
    </location>
</feature>
<accession>A0A7D8UXQ7</accession>
<dbReference type="Proteomes" id="UP000473826">
    <property type="component" value="Unassembled WGS sequence"/>
</dbReference>
<dbReference type="OrthoDB" id="2576338at2759"/>
<dbReference type="GO" id="GO:0006360">
    <property type="term" value="P:transcription by RNA polymerase I"/>
    <property type="evidence" value="ECO:0007669"/>
    <property type="project" value="TreeGrafter"/>
</dbReference>